<reference evidence="1" key="1">
    <citation type="journal article" date="2020" name="Stud. Mycol.">
        <title>101 Dothideomycetes genomes: a test case for predicting lifestyles and emergence of pathogens.</title>
        <authorList>
            <person name="Haridas S."/>
            <person name="Albert R."/>
            <person name="Binder M."/>
            <person name="Bloem J."/>
            <person name="Labutti K."/>
            <person name="Salamov A."/>
            <person name="Andreopoulos B."/>
            <person name="Baker S."/>
            <person name="Barry K."/>
            <person name="Bills G."/>
            <person name="Bluhm B."/>
            <person name="Cannon C."/>
            <person name="Castanera R."/>
            <person name="Culley D."/>
            <person name="Daum C."/>
            <person name="Ezra D."/>
            <person name="Gonzalez J."/>
            <person name="Henrissat B."/>
            <person name="Kuo A."/>
            <person name="Liang C."/>
            <person name="Lipzen A."/>
            <person name="Lutzoni F."/>
            <person name="Magnuson J."/>
            <person name="Mondo S."/>
            <person name="Nolan M."/>
            <person name="Ohm R."/>
            <person name="Pangilinan J."/>
            <person name="Park H.-J."/>
            <person name="Ramirez L."/>
            <person name="Alfaro M."/>
            <person name="Sun H."/>
            <person name="Tritt A."/>
            <person name="Yoshinaga Y."/>
            <person name="Zwiers L.-H."/>
            <person name="Turgeon B."/>
            <person name="Goodwin S."/>
            <person name="Spatafora J."/>
            <person name="Crous P."/>
            <person name="Grigoriev I."/>
        </authorList>
    </citation>
    <scope>NUCLEOTIDE SEQUENCE</scope>
    <source>
        <strain evidence="1">Tuck. ex Michener</strain>
    </source>
</reference>
<evidence type="ECO:0000313" key="1">
    <source>
        <dbReference type="EMBL" id="KAF2231067.1"/>
    </source>
</evidence>
<dbReference type="EMBL" id="ML991832">
    <property type="protein sequence ID" value="KAF2231067.1"/>
    <property type="molecule type" value="Genomic_DNA"/>
</dbReference>
<dbReference type="Proteomes" id="UP000800092">
    <property type="component" value="Unassembled WGS sequence"/>
</dbReference>
<dbReference type="AlphaFoldDB" id="A0A6A6GZL9"/>
<sequence length="65" mass="7400">MDTCRCVVQDLDIEKHFEYKHKNLLVNSYCTVRCASCLPRSWNGKGRPPACLRFTSLASIFCSAD</sequence>
<keyword evidence="2" id="KW-1185">Reference proteome</keyword>
<gene>
    <name evidence="1" type="ORF">EV356DRAFT_315938</name>
</gene>
<accession>A0A6A6GZL9</accession>
<name>A0A6A6GZL9_VIRVR</name>
<evidence type="ECO:0000313" key="2">
    <source>
        <dbReference type="Proteomes" id="UP000800092"/>
    </source>
</evidence>
<proteinExistence type="predicted"/>
<organism evidence="1 2">
    <name type="scientific">Viridothelium virens</name>
    <name type="common">Speckled blister lichen</name>
    <name type="synonym">Trypethelium virens</name>
    <dbReference type="NCBI Taxonomy" id="1048519"/>
    <lineage>
        <taxon>Eukaryota</taxon>
        <taxon>Fungi</taxon>
        <taxon>Dikarya</taxon>
        <taxon>Ascomycota</taxon>
        <taxon>Pezizomycotina</taxon>
        <taxon>Dothideomycetes</taxon>
        <taxon>Dothideomycetes incertae sedis</taxon>
        <taxon>Trypetheliales</taxon>
        <taxon>Trypetheliaceae</taxon>
        <taxon>Viridothelium</taxon>
    </lineage>
</organism>
<protein>
    <submittedName>
        <fullName evidence="1">Uncharacterized protein</fullName>
    </submittedName>
</protein>